<dbReference type="InterPro" id="IPR006530">
    <property type="entry name" value="YD"/>
</dbReference>
<feature type="region of interest" description="Disordered" evidence="4">
    <location>
        <begin position="2358"/>
        <end position="2377"/>
    </location>
</feature>
<dbReference type="PANTHER" id="PTHR32305">
    <property type="match status" value="1"/>
</dbReference>
<evidence type="ECO:0000256" key="3">
    <source>
        <dbReference type="ARBA" id="ARBA00023026"/>
    </source>
</evidence>
<gene>
    <name evidence="6" type="ordered locus">Echvi_1965</name>
</gene>
<dbReference type="PATRIC" id="fig|926556.3.peg.2083"/>
<dbReference type="InterPro" id="IPR022045">
    <property type="entry name" value="TcdB_toxin_mid/N"/>
</dbReference>
<dbReference type="Pfam" id="PF03534">
    <property type="entry name" value="SpvB"/>
    <property type="match status" value="1"/>
</dbReference>
<dbReference type="HOGENOM" id="CLU_000302_0_0_10"/>
<dbReference type="eggNOG" id="COG3209">
    <property type="taxonomic scope" value="Bacteria"/>
</dbReference>
<dbReference type="Proteomes" id="UP000010796">
    <property type="component" value="Chromosome"/>
</dbReference>
<organism evidence="6 7">
    <name type="scientific">Echinicola vietnamensis (strain DSM 17526 / LMG 23754 / KMM 6221)</name>
    <dbReference type="NCBI Taxonomy" id="926556"/>
    <lineage>
        <taxon>Bacteria</taxon>
        <taxon>Pseudomonadati</taxon>
        <taxon>Bacteroidota</taxon>
        <taxon>Cytophagia</taxon>
        <taxon>Cytophagales</taxon>
        <taxon>Cyclobacteriaceae</taxon>
        <taxon>Echinicola</taxon>
    </lineage>
</organism>
<dbReference type="InterPro" id="IPR003284">
    <property type="entry name" value="Sal_SpvB"/>
</dbReference>
<feature type="region of interest" description="Disordered" evidence="4">
    <location>
        <begin position="1343"/>
        <end position="1362"/>
    </location>
</feature>
<evidence type="ECO:0000313" key="7">
    <source>
        <dbReference type="Proteomes" id="UP000010796"/>
    </source>
</evidence>
<accession>L0FWD9</accession>
<evidence type="ECO:0000256" key="2">
    <source>
        <dbReference type="ARBA" id="ARBA00022525"/>
    </source>
</evidence>
<dbReference type="NCBIfam" id="TIGR03696">
    <property type="entry name" value="Rhs_assc_core"/>
    <property type="match status" value="1"/>
</dbReference>
<dbReference type="STRING" id="926556.Echvi_1965"/>
<dbReference type="KEGG" id="evi:Echvi_1965"/>
<comment type="subcellular location">
    <subcellularLocation>
        <location evidence="1">Secreted</location>
    </subcellularLocation>
</comment>
<dbReference type="InterPro" id="IPR022385">
    <property type="entry name" value="Rhs_assc_core"/>
</dbReference>
<dbReference type="Pfam" id="PF12256">
    <property type="entry name" value="TcdB_toxin_midN"/>
    <property type="match status" value="1"/>
</dbReference>
<keyword evidence="7" id="KW-1185">Reference proteome</keyword>
<evidence type="ECO:0000256" key="4">
    <source>
        <dbReference type="SAM" id="MobiDB-lite"/>
    </source>
</evidence>
<dbReference type="EMBL" id="CP003346">
    <property type="protein sequence ID" value="AGA78219.1"/>
    <property type="molecule type" value="Genomic_DNA"/>
</dbReference>
<proteinExistence type="predicted"/>
<dbReference type="RefSeq" id="WP_015265780.1">
    <property type="nucleotide sequence ID" value="NC_019904.1"/>
</dbReference>
<keyword evidence="2" id="KW-0964">Secreted</keyword>
<dbReference type="OrthoDB" id="976756at2"/>
<dbReference type="NCBIfam" id="TIGR01643">
    <property type="entry name" value="YD_repeat_2x"/>
    <property type="match status" value="2"/>
</dbReference>
<dbReference type="GO" id="GO:0005737">
    <property type="term" value="C:cytoplasm"/>
    <property type="evidence" value="ECO:0007669"/>
    <property type="project" value="InterPro"/>
</dbReference>
<dbReference type="GO" id="GO:0005576">
    <property type="term" value="C:extracellular region"/>
    <property type="evidence" value="ECO:0007669"/>
    <property type="project" value="UniProtKB-SubCell"/>
</dbReference>
<dbReference type="InterPro" id="IPR050708">
    <property type="entry name" value="T6SS_VgrG/RHS"/>
</dbReference>
<dbReference type="InterPro" id="IPR028994">
    <property type="entry name" value="Integrin_alpha_N"/>
</dbReference>
<sequence>MNNKDIITKIASFLLIFFFLGNDLVASVRAVIHFPTEKTSPVRITKVPERNRVTKNPKASPNRYNKENAVKRSSGASRLIFNAQEAEAYLGKHEKDPMGLPVNDFFAIEVDKDIREYSYAYLEYQIRGLEDGLSIPKSVNNEPVYTGSPVKPGTEWQTIRQKLDRTEIKQGVNQVRFSLSRFYKFPVTIKNVRLQLSNETMKAGDMLKEERIQAKEEDFKVMEGKEGHVFKLRDVDMPSIPDGIRNVSRNAWGYFYQSQSEKTVKVSIGVNKEILASGKSLAEVQIFYFNKKDRVWKPAHVEHVDMAKTNLEGSVPSNTNYFAGLITAPEMPEAKAHVPTAMSDIKAANPAAGMNIIQPPSISNTGEAGIQYPLEIPEGRNGMAPNLNLTYSSDAGTGWMGMGWNISIPSVSIDSRWGVPTFPTKQAEVYMLNGNSLVEEGGYKGNRNPTTRTGGDVRFFEHVQSSYKEIVRKGGSTSDYRWIETTANHTTFYYGTTDGSTVAEDAVLRNSSNASGDIVRWYLKKVKDKWGNFMTYSYSDISGSGGIKNGARGKVLSSIQYTSHESTSGRYSIEFDLASGTRRDGKVTMNLGFPELDDRLLEQIRVMYDSEEVKRFEFNYKNDDTTMFKTLLTSVEEYRKGSLFYDHNFKYYEGTLEYSGAETINLSYFNNSLLGDIPSEVSSLTAPLSTQAYPSPISTTTTLGWGTNGSIGVGVAPLTDVPNKAFTFSGRLGYSQTFNKDQYTLSDVNGDGLPDLIYNHQGKTRFLPLQRNGSGGLQFGNYKTVNYGGRLKRSGGSSFTYGFDFALPLNIFYFGMNWNRTKSSTSTYLTDYNADGISDVVSGRSGENGVVHFGRVDANGDIKYSVSSISTPNVVKQGVAVAQSEDTDEVLKDLEIVRVWEAPFDGEIEINGWAELLRESEDEVSVGVQQNNSFLIPMRSLYPTVPEEITEVTQVDRGDLLMFRVRANENGYDDLVEWNPEVEYIDLAEGDLSKTDPNGIDYLNSTYEDGFLLSAGEGVSFRGDELASVNWPPFSAGPFTDDVILRVYARISDPTNNSLVDEYVYKMKIAAGNTRNPIPSQFVDYFGSEEILDLSNIPGFEPHYVCDLSFEIFSHSNVKWKEISWRPQITITSGDCNMEKHFYPVVYYKNWNKVEKMDAPLLVEGPNTYMTSPSIDESIIESLFDDENAPDSYKLYFVTKQKGVASVSPQDGLGTKIMILLTPGDGIQYFHVPEWGDEPGEEIPPGEITENNDFTVGSEDNEVYAEFYTDSKEVAQLLRETASVNLYSSGGPIVEEAEEFNIYYRDHNVLQDYFLHWGQFCWSDSVADPILTSELYIPAQDVAENNDYSDESTPDTSTMSSLKDDMNPMDWQFFPLSAKRGENQGQLRDYIKSYSLSPNPEYLDRWIALGTHVGTYSHMGITAPGKLGEEEPLGDPESPSVPDPTYGASTALPLSRGLSLGMSWGSGPVVDSKTFTSSNYGNWSLSSAMDINGDGYPDILRSESALRAQVTDALGGYGSEYSYDPDKSLGYSLSDNLGRSISGKFLNEDPRFQDVGNSASGNFGQDYTKVEWQDMNGDGLADRISSGNSGTDVELNTGKGLKSPVDIGTSNHNQSSNLAFSLGASYSNMDNGFESTGMSFSGGIGLSRSGGKSKRLLIDLNGDGLPDQVSVSGGNVSVSLNTGTGFETYTEASIDELDNLNRSDALGISANVAGTYSFYVMFFLLAVLKVSISGGVQGNFAINKLSSSLRDMNGDGVLDFIETDNKGNLKIYKSKLGKQNLLKEVTNPLGGGFVIDYGQEGNKYGDYPTRIQTHDTPERDRMIWDMPNSKWVMRQVDVFDGLDIQNGSGEDVDGTDTLHYYFAYDGGVKSRRERSFLGFTRTETRYEANREEPIQDHPKIYITEVTDYPKPLKNDPGYRKRFEYMQGITEDHYTLYHKEVLEQVDIQGGGYQWVYNHYIKLMEHRENRYVYKEVDQNTGLATSNVVDWNAIGETQTVFPALSVIKKISVPQVEDSTTFFTTKDTINYDSYFNVKRYMQEASDPTTGMGDSIELEPMIVTSYEYDTLEFFFSDITNGNSPFDAGSIDPETGMVCHTISNSGFDPIDYCVPGHFDSNFIYNIKNNPCYDSSGLYTEATQFEIVFRKEVSDTIHRKRARYNTTYHGALIAVMEYYNPTMARNQTNMLKWHKVYFGSTDDDSLRRYVKVEALQDQKAPSLIWNYLNDEDYAETDVTYDDKGNVIEVIGPVNDDGQRLRVQYDYDTEVEQYVTHINNLSYGEERCMIYDYETGNLMEEKDVNGHSIAYRYDDKSRLVSVFGPREFEDPSSAPTMSFAYFPEGTVSGNGVPVAFTYHNMDVAEEPSGEGQGDLEGGCSEPADLDGRPEITTAMQTSTFMDGMQRVIQVKKDASQSGNIKREVSGMIAYDYLGREAKKTISHLENHSVSPGVMDFSPSSFLLYKKRYDYAGRIKELVEYNEDYDSVMTGFAYDWSTGIIQANEKDFYTESSKEGFISRKYKDVRGNIIGTSLSSDGYALAKMYYDPLKQLKTVKDPIGEITTYEYDNFGRTTQESHPDRGISEFQYDLAGNLIEAITAENPDGIVMNYDYLRLKEKIMPPGTGYTGDVNNVEYTYGSPGDGKNGAGRIVEIIQGNNFKTEEYKYDELGNLIWEYTNIGIPNAGFREYEMSYRYDSWGRMRWIKYPDNEQVEYVYTDAGELESFSRIAGPGGTVDIVSEVQYDGFGNIAEIQYGNNTHTQFTYNGFTRRLQYSELHDADGMPMLDKEYAYSDRGNVESIDNSSGVYQSPLTSNELGGGYNFSYTYDALSRLSNASGSATFTGDASHEYNVGMEYYADGRIRKKLQTHTIDEAPTKYDYDMTYIYNDENKRHQIDYISQVVDDPFFGETTFENVYSYNEEGSVTGVEINSEFALFEPPYYKWDEMQQLNASFNPLYGTQHYLYDQNRERILKGNMREVDGETNGEGGDPEYVMDSYTFYLNPYYVVTHYDETTEGSKHYYMGSQRVASSMISYIVTEAIYEGTLEPSLETTSGSIKNLDDILYDVQEQGLMEGFTVESIDYNEFLAIPILQEAIPFAGGLEEEMDGCEGDEQCLCEQSIFHAREQYGIACEQIQVMYWYHPDYLGNTEWVSNRPGYGHQYFWYSPWGEALHEDHDRGQFESRYLFNAKEQDIETDNYYYGMRYYDPQISMWLSVDRLAAKYPAWTPYNFTMNNPVNLIDPNGDSVKTSQEGYDIINQGLTSTLGESHPFGYDQDKGAVTFDQNFDRSKYNKDQLDVIDRYSSLVISESDMVNVSVVNFEENISEINQSLADRGAGGVTVPYSIKNSKTGERIGTEQNVYIARNPQRKIGTDPFGNARYQAERPYYPGLTSIHEIGGHAYLHVKQPGVSNHNQLVESFENRVRNFYMYKGAPIKGFARKH</sequence>
<evidence type="ECO:0000259" key="5">
    <source>
        <dbReference type="Pfam" id="PF12256"/>
    </source>
</evidence>
<evidence type="ECO:0000313" key="6">
    <source>
        <dbReference type="EMBL" id="AGA78219.1"/>
    </source>
</evidence>
<protein>
    <submittedName>
        <fullName evidence="6">RHS repeat-associated core domain protein</fullName>
    </submittedName>
</protein>
<dbReference type="InterPro" id="IPR031325">
    <property type="entry name" value="RHS_repeat"/>
</dbReference>
<name>L0FWD9_ECHVK</name>
<evidence type="ECO:0000256" key="1">
    <source>
        <dbReference type="ARBA" id="ARBA00004613"/>
    </source>
</evidence>
<reference evidence="7" key="1">
    <citation type="submission" date="2012-02" db="EMBL/GenBank/DDBJ databases">
        <title>The complete genome of Echinicola vietnamensis DSM 17526.</title>
        <authorList>
            <person name="Lucas S."/>
            <person name="Copeland A."/>
            <person name="Lapidus A."/>
            <person name="Glavina del Rio T."/>
            <person name="Dalin E."/>
            <person name="Tice H."/>
            <person name="Bruce D."/>
            <person name="Goodwin L."/>
            <person name="Pitluck S."/>
            <person name="Peters L."/>
            <person name="Ovchinnikova G."/>
            <person name="Teshima H."/>
            <person name="Kyrpides N."/>
            <person name="Mavromatis K."/>
            <person name="Ivanova N."/>
            <person name="Brettin T."/>
            <person name="Detter J.C."/>
            <person name="Han C."/>
            <person name="Larimer F."/>
            <person name="Land M."/>
            <person name="Hauser L."/>
            <person name="Markowitz V."/>
            <person name="Cheng J.-F."/>
            <person name="Hugenholtz P."/>
            <person name="Woyke T."/>
            <person name="Wu D."/>
            <person name="Brambilla E."/>
            <person name="Klenk H.-P."/>
            <person name="Eisen J.A."/>
        </authorList>
    </citation>
    <scope>NUCLEOTIDE SEQUENCE [LARGE SCALE GENOMIC DNA]</scope>
    <source>
        <strain evidence="7">DSM 17526 / LMG 23754 / KMM 6221</strain>
    </source>
</reference>
<dbReference type="SUPFAM" id="SSF69318">
    <property type="entry name" value="Integrin alpha N-terminal domain"/>
    <property type="match status" value="2"/>
</dbReference>
<keyword evidence="3" id="KW-0843">Virulence</keyword>
<dbReference type="Pfam" id="PF05593">
    <property type="entry name" value="RHS_repeat"/>
    <property type="match status" value="1"/>
</dbReference>
<dbReference type="PANTHER" id="PTHR32305:SF15">
    <property type="entry name" value="PROTEIN RHSA-RELATED"/>
    <property type="match status" value="1"/>
</dbReference>
<dbReference type="Gene3D" id="2.180.10.10">
    <property type="entry name" value="RHS repeat-associated core"/>
    <property type="match status" value="3"/>
</dbReference>
<feature type="domain" description="Insecticide toxin TcdB middle/N-terminal" evidence="5">
    <location>
        <begin position="1746"/>
        <end position="1885"/>
    </location>
</feature>